<dbReference type="RefSeq" id="WP_010157062.1">
    <property type="nucleotide sequence ID" value="NZ_FNKB01000001.1"/>
</dbReference>
<name>A0A1H0ZZL9_9MICO</name>
<sequence>MTVSTMTGTIVMHKCGHAHARDLSDTAASQRAKKAEWWSTQECKACAAETWKAKQRAKPLSKERKAEHAAHRQAALEDARRLDLPPLQGSEKQVGWGTDLRYDALRNLYVELVQSERMTEYDYDEQVITLARRINRAKFWIDHKESSVDDFLLDLTDPGDQNIDTENPF</sequence>
<dbReference type="OrthoDB" id="4993002at2"/>
<dbReference type="STRING" id="1079994.SAMN04488565_2212"/>
<evidence type="ECO:0000313" key="1">
    <source>
        <dbReference type="EMBL" id="SDQ32924.1"/>
    </source>
</evidence>
<accession>A0A1H0ZZL9</accession>
<evidence type="ECO:0000313" key="2">
    <source>
        <dbReference type="Proteomes" id="UP000182690"/>
    </source>
</evidence>
<dbReference type="AlphaFoldDB" id="A0A1H0ZZL9"/>
<dbReference type="EMBL" id="FNKB01000001">
    <property type="protein sequence ID" value="SDQ32924.1"/>
    <property type="molecule type" value="Genomic_DNA"/>
</dbReference>
<gene>
    <name evidence="1" type="ORF">SAMN04488565_2212</name>
</gene>
<dbReference type="eggNOG" id="ENOG5034A9I">
    <property type="taxonomic scope" value="Bacteria"/>
</dbReference>
<organism evidence="1 2">
    <name type="scientific">Leucobacter chromiiresistens</name>
    <dbReference type="NCBI Taxonomy" id="1079994"/>
    <lineage>
        <taxon>Bacteria</taxon>
        <taxon>Bacillati</taxon>
        <taxon>Actinomycetota</taxon>
        <taxon>Actinomycetes</taxon>
        <taxon>Micrococcales</taxon>
        <taxon>Microbacteriaceae</taxon>
        <taxon>Leucobacter</taxon>
    </lineage>
</organism>
<protein>
    <submittedName>
        <fullName evidence="1">Uncharacterized protein</fullName>
    </submittedName>
</protein>
<proteinExistence type="predicted"/>
<reference evidence="1 2" key="1">
    <citation type="submission" date="2016-10" db="EMBL/GenBank/DDBJ databases">
        <authorList>
            <person name="de Groot N.N."/>
        </authorList>
    </citation>
    <scope>NUCLEOTIDE SEQUENCE [LARGE SCALE GENOMIC DNA]</scope>
    <source>
        <strain evidence="1 2">DSM 22788</strain>
    </source>
</reference>
<dbReference type="Proteomes" id="UP000182690">
    <property type="component" value="Unassembled WGS sequence"/>
</dbReference>